<reference evidence="1 2" key="1">
    <citation type="submission" date="2013-12" db="EMBL/GenBank/DDBJ databases">
        <title>Draft genome of the parsitic nematode Ancylostoma duodenale.</title>
        <authorList>
            <person name="Mitreva M."/>
        </authorList>
    </citation>
    <scope>NUCLEOTIDE SEQUENCE [LARGE SCALE GENOMIC DNA]</scope>
    <source>
        <strain evidence="1 2">Zhejiang</strain>
    </source>
</reference>
<accession>A0A0C2C9G7</accession>
<dbReference type="EMBL" id="KN769269">
    <property type="protein sequence ID" value="KIH46437.1"/>
    <property type="molecule type" value="Genomic_DNA"/>
</dbReference>
<dbReference type="OrthoDB" id="5790668at2759"/>
<sequence>MFPPKNIDAIKLCLLNEPIYHGKLTPDAVSTKLQKAGDFLVQDGENANSILLSIFKDGVRDFLIAIEEVEESPRFSVGMRSFATLEELTFKLKSVQCGSEVIRLETAIYRNNGTFFHLVD</sequence>
<name>A0A0C2C9G7_9BILA</name>
<evidence type="ECO:0000313" key="1">
    <source>
        <dbReference type="EMBL" id="KIH46437.1"/>
    </source>
</evidence>
<dbReference type="Proteomes" id="UP000054047">
    <property type="component" value="Unassembled WGS sequence"/>
</dbReference>
<organism evidence="1 2">
    <name type="scientific">Ancylostoma duodenale</name>
    <dbReference type="NCBI Taxonomy" id="51022"/>
    <lineage>
        <taxon>Eukaryota</taxon>
        <taxon>Metazoa</taxon>
        <taxon>Ecdysozoa</taxon>
        <taxon>Nematoda</taxon>
        <taxon>Chromadorea</taxon>
        <taxon>Rhabditida</taxon>
        <taxon>Rhabditina</taxon>
        <taxon>Rhabditomorpha</taxon>
        <taxon>Strongyloidea</taxon>
        <taxon>Ancylostomatidae</taxon>
        <taxon>Ancylostomatinae</taxon>
        <taxon>Ancylostoma</taxon>
    </lineage>
</organism>
<proteinExistence type="predicted"/>
<dbReference type="InterPro" id="IPR036860">
    <property type="entry name" value="SH2_dom_sf"/>
</dbReference>
<keyword evidence="2" id="KW-1185">Reference proteome</keyword>
<evidence type="ECO:0000313" key="2">
    <source>
        <dbReference type="Proteomes" id="UP000054047"/>
    </source>
</evidence>
<evidence type="ECO:0008006" key="3">
    <source>
        <dbReference type="Google" id="ProtNLM"/>
    </source>
</evidence>
<dbReference type="Gene3D" id="3.30.505.10">
    <property type="entry name" value="SH2 domain"/>
    <property type="match status" value="1"/>
</dbReference>
<dbReference type="AlphaFoldDB" id="A0A0C2C9G7"/>
<protein>
    <recommendedName>
        <fullName evidence="3">SH2 domain-containing protein</fullName>
    </recommendedName>
</protein>
<dbReference type="SUPFAM" id="SSF55550">
    <property type="entry name" value="SH2 domain"/>
    <property type="match status" value="1"/>
</dbReference>
<gene>
    <name evidence="1" type="ORF">ANCDUO_23511</name>
</gene>